<proteinExistence type="inferred from homology"/>
<dbReference type="SUPFAM" id="SSF57863">
    <property type="entry name" value="ArfGap/RecO-like zinc finger"/>
    <property type="match status" value="1"/>
</dbReference>
<dbReference type="SUPFAM" id="SSF50249">
    <property type="entry name" value="Nucleic acid-binding proteins"/>
    <property type="match status" value="1"/>
</dbReference>
<dbReference type="Pfam" id="PF11967">
    <property type="entry name" value="RecO_N"/>
    <property type="match status" value="1"/>
</dbReference>
<dbReference type="GO" id="GO:0043590">
    <property type="term" value="C:bacterial nucleoid"/>
    <property type="evidence" value="ECO:0007669"/>
    <property type="project" value="TreeGrafter"/>
</dbReference>
<feature type="domain" description="DNA replication/recombination mediator RecO N-terminal" evidence="7">
    <location>
        <begin position="1"/>
        <end position="65"/>
    </location>
</feature>
<name>A0A1F5QCI6_9BACT</name>
<reference evidence="8 9" key="1">
    <citation type="journal article" date="2016" name="Nat. Commun.">
        <title>Thousands of microbial genomes shed light on interconnected biogeochemical processes in an aquifer system.</title>
        <authorList>
            <person name="Anantharaman K."/>
            <person name="Brown C.T."/>
            <person name="Hug L.A."/>
            <person name="Sharon I."/>
            <person name="Castelle C.J."/>
            <person name="Probst A.J."/>
            <person name="Thomas B.C."/>
            <person name="Singh A."/>
            <person name="Wilkins M.J."/>
            <person name="Karaoz U."/>
            <person name="Brodie E.L."/>
            <person name="Williams K.H."/>
            <person name="Hubbard S.S."/>
            <person name="Banfield J.F."/>
        </authorList>
    </citation>
    <scope>NUCLEOTIDE SEQUENCE [LARGE SCALE GENOMIC DNA]</scope>
</reference>
<evidence type="ECO:0000313" key="9">
    <source>
        <dbReference type="Proteomes" id="UP000177235"/>
    </source>
</evidence>
<dbReference type="GO" id="GO:0006302">
    <property type="term" value="P:double-strand break repair"/>
    <property type="evidence" value="ECO:0007669"/>
    <property type="project" value="TreeGrafter"/>
</dbReference>
<evidence type="ECO:0000256" key="4">
    <source>
        <dbReference type="ARBA" id="ARBA00023172"/>
    </source>
</evidence>
<evidence type="ECO:0000256" key="5">
    <source>
        <dbReference type="ARBA" id="ARBA00023204"/>
    </source>
</evidence>
<dbReference type="InterPro" id="IPR022572">
    <property type="entry name" value="DNA_rep/recomb_RecO_N"/>
</dbReference>
<organism evidence="8 9">
    <name type="scientific">Candidatus Doudnabacteria bacterium RIFCSPLOWO2_02_FULL_48_13</name>
    <dbReference type="NCBI Taxonomy" id="1817845"/>
    <lineage>
        <taxon>Bacteria</taxon>
        <taxon>Candidatus Doudnaibacteriota</taxon>
    </lineage>
</organism>
<keyword evidence="4" id="KW-0233">DNA recombination</keyword>
<dbReference type="PANTHER" id="PTHR33991:SF1">
    <property type="entry name" value="DNA REPAIR PROTEIN RECO"/>
    <property type="match status" value="1"/>
</dbReference>
<accession>A0A1F5QCI6</accession>
<evidence type="ECO:0000256" key="6">
    <source>
        <dbReference type="ARBA" id="ARBA00033409"/>
    </source>
</evidence>
<dbReference type="Gene3D" id="1.20.1440.120">
    <property type="entry name" value="Recombination protein O, C-terminal domain"/>
    <property type="match status" value="1"/>
</dbReference>
<dbReference type="Gene3D" id="2.40.50.140">
    <property type="entry name" value="Nucleic acid-binding proteins"/>
    <property type="match status" value="1"/>
</dbReference>
<dbReference type="NCBIfam" id="TIGR00613">
    <property type="entry name" value="reco"/>
    <property type="match status" value="1"/>
</dbReference>
<dbReference type="InterPro" id="IPR012340">
    <property type="entry name" value="NA-bd_OB-fold"/>
</dbReference>
<gene>
    <name evidence="8" type="ORF">A3J05_03505</name>
</gene>
<dbReference type="InterPro" id="IPR003717">
    <property type="entry name" value="RecO"/>
</dbReference>
<dbReference type="GO" id="GO:0006310">
    <property type="term" value="P:DNA recombination"/>
    <property type="evidence" value="ECO:0007669"/>
    <property type="project" value="UniProtKB-KW"/>
</dbReference>
<dbReference type="EMBL" id="MFFF01000010">
    <property type="protein sequence ID" value="OGE99889.1"/>
    <property type="molecule type" value="Genomic_DNA"/>
</dbReference>
<comment type="caution">
    <text evidence="8">The sequence shown here is derived from an EMBL/GenBank/DDBJ whole genome shotgun (WGS) entry which is preliminary data.</text>
</comment>
<dbReference type="Proteomes" id="UP000177235">
    <property type="component" value="Unassembled WGS sequence"/>
</dbReference>
<dbReference type="InterPro" id="IPR037278">
    <property type="entry name" value="ARFGAP/RecO"/>
</dbReference>
<dbReference type="InterPro" id="IPR042242">
    <property type="entry name" value="RecO_C"/>
</dbReference>
<sequence>MYTKYTGIILKKHPFGEADELLTVFTREAGKIRCKAVSSRKTTSKLAGHLQSLNEVEFEVASGRRAAGSLPVLVSVRAMSINSYLRQNLRKFAYALVGIETLYRLTGDREENTGAYEELRKFLRDLGESLDENIAVRKFQLNILAASGYQFPEAFALPLTREKEAKIDRFIDYVLEREIKSAKVLDSLI</sequence>
<dbReference type="AlphaFoldDB" id="A0A1F5QCI6"/>
<keyword evidence="3" id="KW-0227">DNA damage</keyword>
<evidence type="ECO:0000256" key="2">
    <source>
        <dbReference type="ARBA" id="ARBA00021310"/>
    </source>
</evidence>
<evidence type="ECO:0000259" key="7">
    <source>
        <dbReference type="Pfam" id="PF11967"/>
    </source>
</evidence>
<evidence type="ECO:0000313" key="8">
    <source>
        <dbReference type="EMBL" id="OGE99889.1"/>
    </source>
</evidence>
<protein>
    <recommendedName>
        <fullName evidence="2">DNA repair protein RecO</fullName>
    </recommendedName>
    <alternativeName>
        <fullName evidence="6">Recombination protein O</fullName>
    </alternativeName>
</protein>
<evidence type="ECO:0000256" key="1">
    <source>
        <dbReference type="ARBA" id="ARBA00007452"/>
    </source>
</evidence>
<dbReference type="Pfam" id="PF02565">
    <property type="entry name" value="RecO_C"/>
    <property type="match status" value="1"/>
</dbReference>
<evidence type="ECO:0000256" key="3">
    <source>
        <dbReference type="ARBA" id="ARBA00022763"/>
    </source>
</evidence>
<dbReference type="PANTHER" id="PTHR33991">
    <property type="entry name" value="DNA REPAIR PROTEIN RECO"/>
    <property type="match status" value="1"/>
</dbReference>
<comment type="similarity">
    <text evidence="1">Belongs to the RecO family.</text>
</comment>
<keyword evidence="5" id="KW-0234">DNA repair</keyword>